<feature type="compositionally biased region" description="Basic and acidic residues" evidence="1">
    <location>
        <begin position="23"/>
        <end position="42"/>
    </location>
</feature>
<evidence type="ECO:0000313" key="3">
    <source>
        <dbReference type="Proteomes" id="UP000438448"/>
    </source>
</evidence>
<comment type="caution">
    <text evidence="2">The sequence shown here is derived from an EMBL/GenBank/DDBJ whole genome shotgun (WGS) entry which is preliminary data.</text>
</comment>
<feature type="region of interest" description="Disordered" evidence="1">
    <location>
        <begin position="270"/>
        <end position="341"/>
    </location>
</feature>
<dbReference type="AlphaFoldDB" id="A0A7K0CXC5"/>
<feature type="compositionally biased region" description="Basic residues" evidence="1">
    <location>
        <begin position="47"/>
        <end position="67"/>
    </location>
</feature>
<feature type="compositionally biased region" description="Low complexity" evidence="1">
    <location>
        <begin position="210"/>
        <end position="229"/>
    </location>
</feature>
<sequence length="368" mass="40619">MTGPVVKGRARQPTRRPPRGPQHPRDDIRTDVRSIDRHDRHILGRILRIRHRPQSRPQRSPHPHRPVRGPNRLRAFGYGNSRRFAHPPPTRISPRRPRSPQHHIHPPTSPLRQRRHGPPQPLPTLRQHLRPSIPPPGPTRQQNPVTPPFTHPAESNLAPASPPPRTQPPHSLHPEPRIQPLRAFRTPDPPRHPERGRLTAPPPYPHHYGAIRARTAATTSTAAPGTHSANTTAACVQHHLRSPESGRPTAPPSCPGCFSSYGAIRARTATTTSAATHGRLTTPMPYRQRSRCRGHGPGVSPRTSSRLLPPDPVTMGATEACGPGVESPTRPSTVSVPGRRTTSMPCRGWFRRCGQSTTSVALDVLVRS</sequence>
<accession>A0A7K0CXC5</accession>
<keyword evidence="3" id="KW-1185">Reference proteome</keyword>
<feature type="compositionally biased region" description="Basic residues" evidence="1">
    <location>
        <begin position="8"/>
        <end position="18"/>
    </location>
</feature>
<name>A0A7K0CXC5_9NOCA</name>
<evidence type="ECO:0000313" key="2">
    <source>
        <dbReference type="EMBL" id="MQY18159.1"/>
    </source>
</evidence>
<feature type="compositionally biased region" description="Polar residues" evidence="1">
    <location>
        <begin position="329"/>
        <end position="341"/>
    </location>
</feature>
<dbReference type="EMBL" id="WEGK01000002">
    <property type="protein sequence ID" value="MQY18159.1"/>
    <property type="molecule type" value="Genomic_DNA"/>
</dbReference>
<feature type="compositionally biased region" description="Basic residues" evidence="1">
    <location>
        <begin position="93"/>
        <end position="105"/>
    </location>
</feature>
<gene>
    <name evidence="2" type="ORF">NRB20_12280</name>
</gene>
<evidence type="ECO:0000256" key="1">
    <source>
        <dbReference type="SAM" id="MobiDB-lite"/>
    </source>
</evidence>
<feature type="compositionally biased region" description="Basic and acidic residues" evidence="1">
    <location>
        <begin position="188"/>
        <end position="197"/>
    </location>
</feature>
<dbReference type="Proteomes" id="UP000438448">
    <property type="component" value="Unassembled WGS sequence"/>
</dbReference>
<organism evidence="2 3">
    <name type="scientific">Nocardia macrotermitis</name>
    <dbReference type="NCBI Taxonomy" id="2585198"/>
    <lineage>
        <taxon>Bacteria</taxon>
        <taxon>Bacillati</taxon>
        <taxon>Actinomycetota</taxon>
        <taxon>Actinomycetes</taxon>
        <taxon>Mycobacteriales</taxon>
        <taxon>Nocardiaceae</taxon>
        <taxon>Nocardia</taxon>
    </lineage>
</organism>
<protein>
    <submittedName>
        <fullName evidence="2">Uncharacterized protein</fullName>
    </submittedName>
</protein>
<reference evidence="2 3" key="1">
    <citation type="submission" date="2019-10" db="EMBL/GenBank/DDBJ databases">
        <title>Nocardia macrotermitis sp. nov. and Nocardia aurantia sp. nov., isolated from the gut of fungus growing-termite Macrotermes natalensis.</title>
        <authorList>
            <person name="Benndorf R."/>
            <person name="Schwitalla J."/>
            <person name="Martin K."/>
            <person name="De Beer W."/>
            <person name="Kaster A.-K."/>
            <person name="Vollmers J."/>
            <person name="Poulsen M."/>
            <person name="Beemelmanns C."/>
        </authorList>
    </citation>
    <scope>NUCLEOTIDE SEQUENCE [LARGE SCALE GENOMIC DNA]</scope>
    <source>
        <strain evidence="2 3">RB20</strain>
    </source>
</reference>
<proteinExistence type="predicted"/>
<feature type="region of interest" description="Disordered" evidence="1">
    <location>
        <begin position="1"/>
        <end position="252"/>
    </location>
</feature>